<dbReference type="RefSeq" id="WP_192366102.1">
    <property type="nucleotide sequence ID" value="NZ_CP119182.1"/>
</dbReference>
<evidence type="ECO:0000313" key="5">
    <source>
        <dbReference type="Proteomes" id="UP000661025"/>
    </source>
</evidence>
<dbReference type="Gene3D" id="6.10.140.530">
    <property type="match status" value="1"/>
</dbReference>
<dbReference type="InterPro" id="IPR001650">
    <property type="entry name" value="Helicase_C-like"/>
</dbReference>
<dbReference type="PROSITE" id="PS51192">
    <property type="entry name" value="HELICASE_ATP_BIND_1"/>
    <property type="match status" value="1"/>
</dbReference>
<dbReference type="GO" id="GO:0005829">
    <property type="term" value="C:cytosol"/>
    <property type="evidence" value="ECO:0007669"/>
    <property type="project" value="TreeGrafter"/>
</dbReference>
<evidence type="ECO:0000313" key="4">
    <source>
        <dbReference type="EMBL" id="MBD9730119.1"/>
    </source>
</evidence>
<dbReference type="SUPFAM" id="SSF52540">
    <property type="entry name" value="P-loop containing nucleoside triphosphate hydrolases"/>
    <property type="match status" value="1"/>
</dbReference>
<dbReference type="PANTHER" id="PTHR47396">
    <property type="entry name" value="TYPE I RESTRICTION ENZYME ECOKI R PROTEIN"/>
    <property type="match status" value="1"/>
</dbReference>
<evidence type="ECO:0000259" key="3">
    <source>
        <dbReference type="PROSITE" id="PS51194"/>
    </source>
</evidence>
<organism evidence="4 5">
    <name type="scientific">Streptomyces caniscabiei</name>
    <dbReference type="NCBI Taxonomy" id="2746961"/>
    <lineage>
        <taxon>Bacteria</taxon>
        <taxon>Bacillati</taxon>
        <taxon>Actinomycetota</taxon>
        <taxon>Actinomycetes</taxon>
        <taxon>Kitasatosporales</taxon>
        <taxon>Streptomycetaceae</taxon>
        <taxon>Streptomyces</taxon>
    </lineage>
</organism>
<feature type="region of interest" description="Disordered" evidence="1">
    <location>
        <begin position="464"/>
        <end position="488"/>
    </location>
</feature>
<feature type="domain" description="Helicase ATP-binding" evidence="2">
    <location>
        <begin position="28"/>
        <end position="210"/>
    </location>
</feature>
<dbReference type="InterPro" id="IPR027417">
    <property type="entry name" value="P-loop_NTPase"/>
</dbReference>
<accession>A0A927LFX1</accession>
<dbReference type="CDD" id="cd18785">
    <property type="entry name" value="SF2_C"/>
    <property type="match status" value="1"/>
</dbReference>
<dbReference type="EMBL" id="JACYXT010000038">
    <property type="protein sequence ID" value="MBD9730119.1"/>
    <property type="molecule type" value="Genomic_DNA"/>
</dbReference>
<dbReference type="InterPro" id="IPR006935">
    <property type="entry name" value="Helicase/UvrB_N"/>
</dbReference>
<dbReference type="Pfam" id="PF00271">
    <property type="entry name" value="Helicase_C"/>
    <property type="match status" value="1"/>
</dbReference>
<dbReference type="Pfam" id="PF03457">
    <property type="entry name" value="HA"/>
    <property type="match status" value="3"/>
</dbReference>
<evidence type="ECO:0000259" key="2">
    <source>
        <dbReference type="PROSITE" id="PS51192"/>
    </source>
</evidence>
<sequence length="827" mass="90681">MANEIKLRPHQEEAVEAIVSGLSIKPGQRISENGLRGQIHAACGTGKTFIAAAAAHRLAPHGRVLVLVPTLALLSQTVQEWREFGHAGAMVAVCSIEDDPRLYSLGVPSTTSAPQLALHWGRGPVTVFATYASLPVLIEAHEGAYGLPMDVWDLVAVDEAHRTSGHWGKAWAAVHDQEQVPAMRRLYLTATPRIWMERPPRRWELREVGVPAPRDPLPEEMACSMDDEAVFGPVLWAMALSEAISRGLLARYQIVLVELRDPSLPLQKLYGEERYEEHVRGERLAVLQAALLETMADHRLSRCITFHHRTIEARAFAEGLPRVVRRLHASDPERHPKGVWAGWLSGEQEPEVRSERLRVFGARTGRAVMSNCRVLGEGVDVPSVDSVALIDPKGSAVDIVQAIGRALRQKPGAGKLATLIVPVFLGEDETPEDMPYSGSYRPLMKVLNGLRAHDERAVEMLATPQESPMRTEPVSSWLGEEPEGEDGEDGRLLLRFGTRRDPALVAQFVKYQLLEPEHANWKAGHRAAVAFFKREGHLNVPYNHVEGGPAGAPAAFQGGGFPLGRWLSDQRRAMRAGTMPSGRAEDLEALGIVWEPGDEAWEENLGAARAYFDAYSTLAAPVTAAIEDKPVGQWLANARKKGGLGKDPQRAARRAALLAAIDPDWNPSWPVDWQRHYAALTQLVRAGTGWAAVEPGTGLYGLDVGRWLARQRDHTVWRELMDGQRERLEALGVTPLPPEQEGPAKTPRAASGAFERGIAALAQYKARTGSVGPVSRSHTEVLPDGSEVRLGVFLSNSKTRRAKLGVERLQALAELGVQWAVTEDAQQ</sequence>
<dbReference type="SMART" id="SM00487">
    <property type="entry name" value="DEXDc"/>
    <property type="match status" value="1"/>
</dbReference>
<dbReference type="InterPro" id="IPR005114">
    <property type="entry name" value="Helicase_assoc"/>
</dbReference>
<dbReference type="Proteomes" id="UP000661025">
    <property type="component" value="Unassembled WGS sequence"/>
</dbReference>
<dbReference type="GO" id="GO:0005524">
    <property type="term" value="F:ATP binding"/>
    <property type="evidence" value="ECO:0007669"/>
    <property type="project" value="InterPro"/>
</dbReference>
<protein>
    <submittedName>
        <fullName evidence="4">Helicase associated domain protein</fullName>
    </submittedName>
</protein>
<dbReference type="AlphaFoldDB" id="A0A927LFX1"/>
<dbReference type="GO" id="GO:0016787">
    <property type="term" value="F:hydrolase activity"/>
    <property type="evidence" value="ECO:0007669"/>
    <property type="project" value="InterPro"/>
</dbReference>
<dbReference type="InterPro" id="IPR014001">
    <property type="entry name" value="Helicase_ATP-bd"/>
</dbReference>
<reference evidence="4" key="1">
    <citation type="submission" date="2020-09" db="EMBL/GenBank/DDBJ databases">
        <title>Streptomyces canutascabiei sp. nov., which causes potato common scab and is distributed across the world.</title>
        <authorList>
            <person name="Nguyen H.P."/>
            <person name="Weisberg A.J."/>
            <person name="Chang J.H."/>
            <person name="Clarke C.R."/>
        </authorList>
    </citation>
    <scope>NUCLEOTIDE SEQUENCE</scope>
    <source>
        <strain evidence="4">ID-01-6.2a</strain>
    </source>
</reference>
<dbReference type="SMART" id="SM00490">
    <property type="entry name" value="HELICc"/>
    <property type="match status" value="1"/>
</dbReference>
<dbReference type="PROSITE" id="PS51194">
    <property type="entry name" value="HELICASE_CTER"/>
    <property type="match status" value="1"/>
</dbReference>
<dbReference type="GeneID" id="79927778"/>
<dbReference type="GO" id="GO:0003677">
    <property type="term" value="F:DNA binding"/>
    <property type="evidence" value="ECO:0007669"/>
    <property type="project" value="InterPro"/>
</dbReference>
<dbReference type="Gene3D" id="3.40.50.300">
    <property type="entry name" value="P-loop containing nucleotide triphosphate hydrolases"/>
    <property type="match status" value="2"/>
</dbReference>
<dbReference type="InterPro" id="IPR050742">
    <property type="entry name" value="Helicase_Restrict-Modif_Enz"/>
</dbReference>
<evidence type="ECO:0000256" key="1">
    <source>
        <dbReference type="SAM" id="MobiDB-lite"/>
    </source>
</evidence>
<proteinExistence type="predicted"/>
<feature type="domain" description="Helicase C-terminal" evidence="3">
    <location>
        <begin position="286"/>
        <end position="462"/>
    </location>
</feature>
<name>A0A927LFX1_9ACTN</name>
<dbReference type="Pfam" id="PF04851">
    <property type="entry name" value="ResIII"/>
    <property type="match status" value="1"/>
</dbReference>
<dbReference type="PANTHER" id="PTHR47396:SF1">
    <property type="entry name" value="ATP-DEPENDENT HELICASE IRC3-RELATED"/>
    <property type="match status" value="1"/>
</dbReference>
<gene>
    <name evidence="4" type="ORF">IHE70_44580</name>
</gene>
<comment type="caution">
    <text evidence="4">The sequence shown here is derived from an EMBL/GenBank/DDBJ whole genome shotgun (WGS) entry which is preliminary data.</text>
</comment>